<evidence type="ECO:0000313" key="1">
    <source>
        <dbReference type="EMBL" id="KAK1487829.1"/>
    </source>
</evidence>
<dbReference type="Proteomes" id="UP001227543">
    <property type="component" value="Unassembled WGS sequence"/>
</dbReference>
<evidence type="ECO:0000313" key="2">
    <source>
        <dbReference type="Proteomes" id="UP001227543"/>
    </source>
</evidence>
<name>A0ABQ9QX68_9PEZI</name>
<sequence>MFQRAVITYVPKEIGTLSKIKMWLSTKSLIAVGLLSALGLKQQATAVELSGYTKDLFTESMDFLDKIYDPAAGYLYFFYYPLAAGKHETRSSVWYATGLLQRNIGDDVAQATKIIQNVVRDQKKIPEEQWYGDYTVYPEEPTVGTAAYPKSIYNTWDPNWRGFIGTTLIVIYEEFRHLLSSDVQDLILESMYNNTIGDSYRVGGVDDDDLYPSYSNPAIMRAVATGWTGRALNDSNMTAAGELYAQEILDLFDRNNTLSEFNSPTYAGVSIYSLTLWAKYMPSDSSLMGQHGARMIKSIWDSIGSMYNANLRNVAGPWDRTYGFDMNQYVAIINIYIWSLVGKDRAPGISQTWSMAHADDFEYAPLISVLAPFHDALVPSDVVKKLSVFPGEHMYETAAFSPPHDSVPRNITTWLSANLTIGAESYDEDTLGGPREDPSQWSTAVVQWARNDGSVGYAVLHGTEEALNVDVSPGHLSLSYPRGNSTSIFTFLVSSNPLGGKRDISGLDDLEGIQVSVSGSVNPQPGIGFCGLVGGTCSIIHGFEFWNITFVMPGDSSAVPSIELDIKSIIG</sequence>
<comment type="caution">
    <text evidence="1">The sequence shown here is derived from an EMBL/GenBank/DDBJ whole genome shotgun (WGS) entry which is preliminary data.</text>
</comment>
<reference evidence="1 2" key="1">
    <citation type="submission" date="2016-10" db="EMBL/GenBank/DDBJ databases">
        <title>The genome sequence of Colletotrichum fioriniae PJ7.</title>
        <authorList>
            <person name="Baroncelli R."/>
        </authorList>
    </citation>
    <scope>NUCLEOTIDE SEQUENCE [LARGE SCALE GENOMIC DNA]</scope>
    <source>
        <strain evidence="1 2">Tom-12</strain>
    </source>
</reference>
<dbReference type="PANTHER" id="PTHR40616">
    <property type="entry name" value="LINALOOL DEHYDRATASE_ISOMERASE DOMAIN-CONTAINING PROTEIN"/>
    <property type="match status" value="1"/>
</dbReference>
<proteinExistence type="predicted"/>
<dbReference type="GeneID" id="85411924"/>
<organism evidence="1 2">
    <name type="scientific">Colletotrichum tamarilloi</name>
    <dbReference type="NCBI Taxonomy" id="1209934"/>
    <lineage>
        <taxon>Eukaryota</taxon>
        <taxon>Fungi</taxon>
        <taxon>Dikarya</taxon>
        <taxon>Ascomycota</taxon>
        <taxon>Pezizomycotina</taxon>
        <taxon>Sordariomycetes</taxon>
        <taxon>Hypocreomycetidae</taxon>
        <taxon>Glomerellales</taxon>
        <taxon>Glomerellaceae</taxon>
        <taxon>Colletotrichum</taxon>
        <taxon>Colletotrichum acutatum species complex</taxon>
    </lineage>
</organism>
<dbReference type="EMBL" id="MLFU01000064">
    <property type="protein sequence ID" value="KAK1487829.1"/>
    <property type="molecule type" value="Genomic_DNA"/>
</dbReference>
<gene>
    <name evidence="1" type="ORF">CTAM01_11675</name>
</gene>
<dbReference type="RefSeq" id="XP_060377727.1">
    <property type="nucleotide sequence ID" value="XM_060527686.1"/>
</dbReference>
<keyword evidence="2" id="KW-1185">Reference proteome</keyword>
<accession>A0ABQ9QX68</accession>
<protein>
    <submittedName>
        <fullName evidence="1">Uncharacterized protein</fullName>
    </submittedName>
</protein>
<dbReference type="PANTHER" id="PTHR40616:SF1">
    <property type="entry name" value="LINALOOL DEHYDRATASE_ISOMERASE DOMAIN-CONTAINING PROTEIN"/>
    <property type="match status" value="1"/>
</dbReference>